<sequence length="126" mass="14319">MPIVTLTVLQGRSIDFKNAVFNATHQALVKSGVHQNDTFHRVIELSEDDFRFHPTFPDVKTQRTKEFVLIEILLGTGRSVKVKKEILSNTIRSLSQQGFDSENIMVVFQDIPWENWSPAGGRMPHG</sequence>
<evidence type="ECO:0008006" key="3">
    <source>
        <dbReference type="Google" id="ProtNLM"/>
    </source>
</evidence>
<dbReference type="InterPro" id="IPR014347">
    <property type="entry name" value="Tautomerase/MIF_sf"/>
</dbReference>
<name>A0A8J3G0E8_9BURK</name>
<dbReference type="PANTHER" id="PTHR38460">
    <property type="entry name" value="TAUTOMERASE YOLI-RELATED"/>
    <property type="match status" value="1"/>
</dbReference>
<protein>
    <recommendedName>
        <fullName evidence="3">Tautomerase enzyme</fullName>
    </recommendedName>
</protein>
<gene>
    <name evidence="1" type="ORF">GCM10009007_07380</name>
</gene>
<organism evidence="1 2">
    <name type="scientific">Formosimonas limnophila</name>
    <dbReference type="NCBI Taxonomy" id="1384487"/>
    <lineage>
        <taxon>Bacteria</taxon>
        <taxon>Pseudomonadati</taxon>
        <taxon>Pseudomonadota</taxon>
        <taxon>Betaproteobacteria</taxon>
        <taxon>Burkholderiales</taxon>
        <taxon>Burkholderiaceae</taxon>
        <taxon>Formosimonas</taxon>
    </lineage>
</organism>
<accession>A0A8J3G0E8</accession>
<comment type="caution">
    <text evidence="1">The sequence shown here is derived from an EMBL/GenBank/DDBJ whole genome shotgun (WGS) entry which is preliminary data.</text>
</comment>
<evidence type="ECO:0000313" key="2">
    <source>
        <dbReference type="Proteomes" id="UP000614287"/>
    </source>
</evidence>
<reference evidence="1" key="2">
    <citation type="submission" date="2020-09" db="EMBL/GenBank/DDBJ databases">
        <authorList>
            <person name="Sun Q."/>
            <person name="Kim S."/>
        </authorList>
    </citation>
    <scope>NUCLEOTIDE SEQUENCE</scope>
    <source>
        <strain evidence="1">KCTC 32501</strain>
    </source>
</reference>
<dbReference type="SUPFAM" id="SSF55331">
    <property type="entry name" value="Tautomerase/MIF"/>
    <property type="match status" value="1"/>
</dbReference>
<keyword evidence="2" id="KW-1185">Reference proteome</keyword>
<proteinExistence type="predicted"/>
<evidence type="ECO:0000313" key="1">
    <source>
        <dbReference type="EMBL" id="GHA69085.1"/>
    </source>
</evidence>
<dbReference type="RefSeq" id="WP_189491762.1">
    <property type="nucleotide sequence ID" value="NZ_BMZG01000003.1"/>
</dbReference>
<dbReference type="PANTHER" id="PTHR38460:SF1">
    <property type="entry name" value="TAUTOMERASE YOLI-RELATED"/>
    <property type="match status" value="1"/>
</dbReference>
<reference evidence="1" key="1">
    <citation type="journal article" date="2014" name="Int. J. Syst. Evol. Microbiol.">
        <title>Complete genome sequence of Corynebacterium casei LMG S-19264T (=DSM 44701T), isolated from a smear-ripened cheese.</title>
        <authorList>
            <consortium name="US DOE Joint Genome Institute (JGI-PGF)"/>
            <person name="Walter F."/>
            <person name="Albersmeier A."/>
            <person name="Kalinowski J."/>
            <person name="Ruckert C."/>
        </authorList>
    </citation>
    <scope>NUCLEOTIDE SEQUENCE</scope>
    <source>
        <strain evidence="1">KCTC 32501</strain>
    </source>
</reference>
<dbReference type="Proteomes" id="UP000614287">
    <property type="component" value="Unassembled WGS sequence"/>
</dbReference>
<dbReference type="Pfam" id="PF14552">
    <property type="entry name" value="Tautomerase_2"/>
    <property type="match status" value="1"/>
</dbReference>
<dbReference type="InterPro" id="IPR037479">
    <property type="entry name" value="Tauto_MSAD"/>
</dbReference>
<dbReference type="Gene3D" id="3.30.429.10">
    <property type="entry name" value="Macrophage Migration Inhibitory Factor"/>
    <property type="match status" value="1"/>
</dbReference>
<dbReference type="EMBL" id="BMZG01000003">
    <property type="protein sequence ID" value="GHA69085.1"/>
    <property type="molecule type" value="Genomic_DNA"/>
</dbReference>
<dbReference type="AlphaFoldDB" id="A0A8J3G0E8"/>